<sequence>MNKIKKNIGMWCRNSYKDIIAIILMAIIITAFLQYFYNIFQCNINIPFNYTGNDELSTLVEAKITQETGWNVHTDNLAAPYGFDNHNNIISGLHNFDTLTTKIFTQITGSVGAGINLTFLSAFYLIALISYIVFRNLKLKRWISALGALDFAMLPFIFFRNEEHLVLTCYYFVPLAILMCFWLYEDERFFLPNKQFFKYKRNYWGLIMSLLVANSGIVYWQFFACMFICVAVFIRVLNKRHFIDIIRGLISLLSIITFMIIGCIPEIIYIINNGGGLAGRLRGIQDSEVFSLKIIQLILPVRGHGISYLESIINSYNSDVPCVNENVSSYIGFVGIIGLIVLFCILVTRKSIIKNEKVHERLAFLSGLNIFAILFGTIGGFGACMFVFMTQTLRSFNRISVHIGFFTIMAVCLLLDYYNDKIKKLYAKIIFILVVGAMFMITIWEQNPKLTFDYESVEESWVSDDNFVAEIENVMDDGAIIYQLPYQPYPESGCQLGMYPQELFKGYMHSHKLRWTYGITKDTEDAEYIQHFALLETSEMVAELKEAGFSGIYICRKAYTETDLDKLETELTELLGEPIISEDNTLSFFKID</sequence>
<feature type="transmembrane region" description="Helical" evidence="1">
    <location>
        <begin position="249"/>
        <end position="271"/>
    </location>
</feature>
<feature type="transmembrane region" description="Helical" evidence="1">
    <location>
        <begin position="165"/>
        <end position="184"/>
    </location>
</feature>
<protein>
    <recommendedName>
        <fullName evidence="2">DUF6311 domain-containing protein</fullName>
    </recommendedName>
</protein>
<feature type="transmembrane region" description="Helical" evidence="1">
    <location>
        <begin position="368"/>
        <end position="393"/>
    </location>
</feature>
<dbReference type="OrthoDB" id="9767863at2"/>
<proteinExistence type="predicted"/>
<dbReference type="AlphaFoldDB" id="A0A1G9SS02"/>
<evidence type="ECO:0000313" key="4">
    <source>
        <dbReference type="Proteomes" id="UP000187651"/>
    </source>
</evidence>
<evidence type="ECO:0000313" key="3">
    <source>
        <dbReference type="EMBL" id="SDM38181.1"/>
    </source>
</evidence>
<keyword evidence="1" id="KW-1133">Transmembrane helix</keyword>
<feature type="transmembrane region" description="Helical" evidence="1">
    <location>
        <begin position="20"/>
        <end position="40"/>
    </location>
</feature>
<feature type="transmembrane region" description="Helical" evidence="1">
    <location>
        <begin position="113"/>
        <end position="134"/>
    </location>
</feature>
<feature type="transmembrane region" description="Helical" evidence="1">
    <location>
        <begin position="219"/>
        <end position="237"/>
    </location>
</feature>
<evidence type="ECO:0000259" key="2">
    <source>
        <dbReference type="Pfam" id="PF19830"/>
    </source>
</evidence>
<feature type="domain" description="DUF6311" evidence="2">
    <location>
        <begin position="99"/>
        <end position="373"/>
    </location>
</feature>
<dbReference type="Pfam" id="PF19830">
    <property type="entry name" value="DUF6311"/>
    <property type="match status" value="1"/>
</dbReference>
<keyword evidence="1" id="KW-0472">Membrane</keyword>
<keyword evidence="4" id="KW-1185">Reference proteome</keyword>
<feature type="transmembrane region" description="Helical" evidence="1">
    <location>
        <begin position="425"/>
        <end position="444"/>
    </location>
</feature>
<organism evidence="3 4">
    <name type="scientific">Lachnospira pectinoschiza</name>
    <dbReference type="NCBI Taxonomy" id="28052"/>
    <lineage>
        <taxon>Bacteria</taxon>
        <taxon>Bacillati</taxon>
        <taxon>Bacillota</taxon>
        <taxon>Clostridia</taxon>
        <taxon>Lachnospirales</taxon>
        <taxon>Lachnospiraceae</taxon>
        <taxon>Lachnospira</taxon>
    </lineage>
</organism>
<gene>
    <name evidence="3" type="ORF">SAMN05216544_0067</name>
</gene>
<dbReference type="EMBL" id="FNHZ01000001">
    <property type="protein sequence ID" value="SDM38181.1"/>
    <property type="molecule type" value="Genomic_DNA"/>
</dbReference>
<feature type="transmembrane region" description="Helical" evidence="1">
    <location>
        <begin position="327"/>
        <end position="347"/>
    </location>
</feature>
<feature type="transmembrane region" description="Helical" evidence="1">
    <location>
        <begin position="399"/>
        <end position="418"/>
    </location>
</feature>
<dbReference type="InterPro" id="IPR046278">
    <property type="entry name" value="DUF6311"/>
</dbReference>
<dbReference type="RefSeq" id="WP_074520401.1">
    <property type="nucleotide sequence ID" value="NZ_FNHZ01000001.1"/>
</dbReference>
<name>A0A1G9SS02_9FIRM</name>
<accession>A0A1G9SS02</accession>
<keyword evidence="1" id="KW-0812">Transmembrane</keyword>
<reference evidence="4" key="1">
    <citation type="submission" date="2016-10" db="EMBL/GenBank/DDBJ databases">
        <authorList>
            <person name="Varghese N."/>
            <person name="Submissions S."/>
        </authorList>
    </citation>
    <scope>NUCLEOTIDE SEQUENCE [LARGE SCALE GENOMIC DNA]</scope>
    <source>
        <strain evidence="4">M83</strain>
    </source>
</reference>
<dbReference type="Proteomes" id="UP000187651">
    <property type="component" value="Unassembled WGS sequence"/>
</dbReference>
<evidence type="ECO:0000256" key="1">
    <source>
        <dbReference type="SAM" id="Phobius"/>
    </source>
</evidence>